<dbReference type="InterPro" id="IPR044862">
    <property type="entry name" value="Pro_4_hyd_alph_FE2OG_OXY"/>
</dbReference>
<keyword evidence="5" id="KW-0408">Iron</keyword>
<dbReference type="PANTHER" id="PTHR10869">
    <property type="entry name" value="PROLYL 4-HYDROXYLASE ALPHA SUBUNIT"/>
    <property type="match status" value="1"/>
</dbReference>
<dbReference type="InterPro" id="IPR006620">
    <property type="entry name" value="Pro_4_hyd_alph"/>
</dbReference>
<reference evidence="8 9" key="1">
    <citation type="submission" date="2019-01" db="EMBL/GenBank/DDBJ databases">
        <title>Nuclear Genome Assembly of the Microalgal Biofuel strain Nannochloropsis salina CCMP1776.</title>
        <authorList>
            <person name="Hovde B."/>
        </authorList>
    </citation>
    <scope>NUCLEOTIDE SEQUENCE [LARGE SCALE GENOMIC DNA]</scope>
    <source>
        <strain evidence="8 9">CCMP1776</strain>
    </source>
</reference>
<comment type="caution">
    <text evidence="8">The sequence shown here is derived from an EMBL/GenBank/DDBJ whole genome shotgun (WGS) entry which is preliminary data.</text>
</comment>
<evidence type="ECO:0000256" key="1">
    <source>
        <dbReference type="ARBA" id="ARBA00001961"/>
    </source>
</evidence>
<organism evidence="8 9">
    <name type="scientific">Nannochloropsis salina CCMP1776</name>
    <dbReference type="NCBI Taxonomy" id="1027361"/>
    <lineage>
        <taxon>Eukaryota</taxon>
        <taxon>Sar</taxon>
        <taxon>Stramenopiles</taxon>
        <taxon>Ochrophyta</taxon>
        <taxon>Eustigmatophyceae</taxon>
        <taxon>Eustigmatales</taxon>
        <taxon>Monodopsidaceae</taxon>
        <taxon>Microchloropsis</taxon>
        <taxon>Microchloropsis salina</taxon>
    </lineage>
</organism>
<keyword evidence="2" id="KW-0479">Metal-binding</keyword>
<protein>
    <recommendedName>
        <fullName evidence="7">Prolyl 4-hydroxylase alpha subunit domain-containing protein</fullName>
    </recommendedName>
</protein>
<evidence type="ECO:0000256" key="5">
    <source>
        <dbReference type="ARBA" id="ARBA00023004"/>
    </source>
</evidence>
<dbReference type="GO" id="GO:0031418">
    <property type="term" value="F:L-ascorbic acid binding"/>
    <property type="evidence" value="ECO:0007669"/>
    <property type="project" value="InterPro"/>
</dbReference>
<evidence type="ECO:0000256" key="4">
    <source>
        <dbReference type="ARBA" id="ARBA00023002"/>
    </source>
</evidence>
<gene>
    <name evidence="8" type="ORF">NSK_003517</name>
</gene>
<feature type="domain" description="Prolyl 4-hydroxylase alpha subunit" evidence="7">
    <location>
        <begin position="61"/>
        <end position="252"/>
    </location>
</feature>
<evidence type="ECO:0000256" key="3">
    <source>
        <dbReference type="ARBA" id="ARBA00022964"/>
    </source>
</evidence>
<evidence type="ECO:0000259" key="7">
    <source>
        <dbReference type="SMART" id="SM00702"/>
    </source>
</evidence>
<dbReference type="SMART" id="SM00702">
    <property type="entry name" value="P4Hc"/>
    <property type="match status" value="1"/>
</dbReference>
<sequence>MSSAPASSSSSASALPSPFNGWPSLQRTVSEARRKRPSASSSARAKHHRPPPSFEVQELGPGLLTISDVFTTAQCRRMVEAAVARGMTPTNPRNLPPLKGHAFRNNDRLSVHDAAFAAELFDFLSPALHAIVRVEDGAQPCGLSPHFRFYRYRKDAWFGPHIDETQLSGDGQMESEFTMLIYLTGVDDDCPLDPKLGPLKGGATRFHHHRHAALDVEPRTGLVCLHWQLHDCLHEGTRVLGGVKWLLRTDLYFPRLSKVARMATSKAKRTGEGGVKGGKGSKGGGRSCAESLLAEKSKRNSQKK</sequence>
<accession>A0A4D9D504</accession>
<dbReference type="Pfam" id="PF13640">
    <property type="entry name" value="2OG-FeII_Oxy_3"/>
    <property type="match status" value="1"/>
</dbReference>
<dbReference type="PANTHER" id="PTHR10869:SF236">
    <property type="entry name" value="PROLYL 4-HYDROXYLASE ALPHA SUBUNIT DOMAIN-CONTAINING PROTEIN"/>
    <property type="match status" value="1"/>
</dbReference>
<dbReference type="GO" id="GO:0004656">
    <property type="term" value="F:procollagen-proline 4-dioxygenase activity"/>
    <property type="evidence" value="ECO:0007669"/>
    <property type="project" value="TreeGrafter"/>
</dbReference>
<evidence type="ECO:0000313" key="8">
    <source>
        <dbReference type="EMBL" id="TFJ85093.1"/>
    </source>
</evidence>
<keyword evidence="3" id="KW-0223">Dioxygenase</keyword>
<evidence type="ECO:0000256" key="6">
    <source>
        <dbReference type="SAM" id="MobiDB-lite"/>
    </source>
</evidence>
<dbReference type="EMBL" id="SDOX01000016">
    <property type="protein sequence ID" value="TFJ85093.1"/>
    <property type="molecule type" value="Genomic_DNA"/>
</dbReference>
<dbReference type="GO" id="GO:0005506">
    <property type="term" value="F:iron ion binding"/>
    <property type="evidence" value="ECO:0007669"/>
    <property type="project" value="InterPro"/>
</dbReference>
<evidence type="ECO:0000256" key="2">
    <source>
        <dbReference type="ARBA" id="ARBA00022723"/>
    </source>
</evidence>
<feature type="compositionally biased region" description="Gly residues" evidence="6">
    <location>
        <begin position="272"/>
        <end position="286"/>
    </location>
</feature>
<feature type="compositionally biased region" description="Low complexity" evidence="6">
    <location>
        <begin position="1"/>
        <end position="18"/>
    </location>
</feature>
<dbReference type="Proteomes" id="UP000355283">
    <property type="component" value="Unassembled WGS sequence"/>
</dbReference>
<evidence type="ECO:0000313" key="9">
    <source>
        <dbReference type="Proteomes" id="UP000355283"/>
    </source>
</evidence>
<dbReference type="OrthoDB" id="69177at2759"/>
<keyword evidence="4" id="KW-0560">Oxidoreductase</keyword>
<dbReference type="AlphaFoldDB" id="A0A4D9D504"/>
<keyword evidence="9" id="KW-1185">Reference proteome</keyword>
<proteinExistence type="predicted"/>
<comment type="cofactor">
    <cofactor evidence="1">
        <name>L-ascorbate</name>
        <dbReference type="ChEBI" id="CHEBI:38290"/>
    </cofactor>
</comment>
<feature type="region of interest" description="Disordered" evidence="6">
    <location>
        <begin position="1"/>
        <end position="58"/>
    </location>
</feature>
<dbReference type="GO" id="GO:0005783">
    <property type="term" value="C:endoplasmic reticulum"/>
    <property type="evidence" value="ECO:0007669"/>
    <property type="project" value="TreeGrafter"/>
</dbReference>
<dbReference type="Gene3D" id="2.60.120.620">
    <property type="entry name" value="q2cbj1_9rhob like domain"/>
    <property type="match status" value="1"/>
</dbReference>
<dbReference type="InterPro" id="IPR045054">
    <property type="entry name" value="P4HA-like"/>
</dbReference>
<feature type="region of interest" description="Disordered" evidence="6">
    <location>
        <begin position="263"/>
        <end position="304"/>
    </location>
</feature>
<name>A0A4D9D504_9STRA</name>